<dbReference type="GeneID" id="40328527"/>
<dbReference type="SUPFAM" id="SSF52047">
    <property type="entry name" value="RNI-like"/>
    <property type="match status" value="1"/>
</dbReference>
<dbReference type="Proteomes" id="UP000283634">
    <property type="component" value="Unassembled WGS sequence"/>
</dbReference>
<dbReference type="Gene3D" id="3.80.10.10">
    <property type="entry name" value="Ribonuclease Inhibitor"/>
    <property type="match status" value="1"/>
</dbReference>
<dbReference type="VEuPathDB" id="TriTrypDB:TRSC58_03224"/>
<gene>
    <name evidence="2" type="ORF">TraAM80_04594</name>
</gene>
<sequence>MGELTDLCELYRAYCVEEGCRVNSAVLRYIEDRGAHYPLERLELSSNYLGARGLRPIIRLVEYSQTLTYLSMEGNGADNETVERLCGVLEKHLGLEYLSLRGNPITVTGGKRVLALVERNPRIIGVDLTDTDVFDALIYKITKATEANQQRAMKETPQLRFTEADVTQMPRGHIEHAAKRSSNEKLSLITLPAIAWESAGKEVAAKDKGQLTRLPNGGLAPTKLQPRQPIPALASKEFGRLPELQRQELQRRYKEKAMLLREINSSQASMAADRAREELMLLEKTTRSPVCRRTWESRTTTAKTGASLTSMTTTTTTAVTKNQQSFQPSQSQLPDLPETLSPITNTDAGLLPLHQQLQQGEEDHEALTRQEQPEADVTNYNTVDEAVMQRRSCDNYEVGSAADVHADADARVVVPAEPMGDAAAAVRPTKAEFSEKKELDKIPLDMLRETPQWMMLDSSEQFQHLFDSGCRAYVRHDFDDAYTAWNEAMGIAVNKKNREWMAVLSSNLKRLSYEMLVREGAEQLEQDNLDEAYVIFQRAEEVAREARNAKWEADMCKARKDVQHAVFQRCHEAALKVFERAQKLVKQKVTEDDYFVVPGTDVIMQHTEQYVNEWPRMLLVKEAVEVWVASRRVIERIGGADGHVLQDVVDEALHTVACFLAARCFDTEDTQSLSWMRTSSYSYHECIMLSVLWTDMASCDNFAERHKHFAAVAAAQIGNFYLATNQLAHAQTQFDKLEALAGELNDPLLCAAGHTFSAILNWQRSRYTAAEALLRSAVLEWGALRDSSSSLCTDENGGEDNAKENAETSCASLLLASVPADYVSIMESVSFKYLVSSIASTYRYSEALEVLERSLVCKYRDLLFDKMRVNFGAQPTLEHIVATSSQIRSPFIYQVTTHRYEWLTEERRYAVNEKLLMWVVPQRNGMRFVEVDVTKDFKVGSINELIETLRQGLLLDPLSSSSVTQGEILCTLPKRAWMEPLQTLYAIFVDPIVEFLRALDPLFLSKNGVITLIPTEQLWLVPFNALIARNGNFLVEDFALQMVFCATQCAFSALSAKRVLQRDLRRNVVLVQRETDTLPVNPMSHVAFPFDVLRSQKEGELILRTLAENKRSVRRSSRTTDSVCVTTSFETLVEDLDTFRELLPKSRMIFITTSTTSATRNDDNSSGAICMAMSQDDVDLLRSSEVARMRLFAELVVMSNTNMSTTRVVGTHDDVQGLVRGFLSSGVPCVIVGQWCTPDMIPSELLSKFLQLLSEANEMLPRSTANHDTAATIGTTAEVTTAASSVGVRMSVGPGDEDDEFGGHDAVSLHQHKTLLLAWAIRALLEDNFFRYSPRTWAGYCCIGYGSHQ</sequence>
<name>A0A3R7NEH3_TRYRA</name>
<dbReference type="InterPro" id="IPR032675">
    <property type="entry name" value="LRR_dom_sf"/>
</dbReference>
<evidence type="ECO:0000313" key="2">
    <source>
        <dbReference type="EMBL" id="RNF05303.1"/>
    </source>
</evidence>
<dbReference type="Pfam" id="PF12770">
    <property type="entry name" value="CHAT"/>
    <property type="match status" value="1"/>
</dbReference>
<dbReference type="OMA" id="LANMCRH"/>
<evidence type="ECO:0000259" key="1">
    <source>
        <dbReference type="Pfam" id="PF12770"/>
    </source>
</evidence>
<organism evidence="2 3">
    <name type="scientific">Trypanosoma rangeli</name>
    <dbReference type="NCBI Taxonomy" id="5698"/>
    <lineage>
        <taxon>Eukaryota</taxon>
        <taxon>Discoba</taxon>
        <taxon>Euglenozoa</taxon>
        <taxon>Kinetoplastea</taxon>
        <taxon>Metakinetoplastina</taxon>
        <taxon>Trypanosomatida</taxon>
        <taxon>Trypanosomatidae</taxon>
        <taxon>Trypanosoma</taxon>
        <taxon>Herpetosoma</taxon>
    </lineage>
</organism>
<dbReference type="OrthoDB" id="120976at2759"/>
<accession>A0A3R7NEH3</accession>
<reference evidence="2 3" key="1">
    <citation type="journal article" date="2018" name="BMC Genomics">
        <title>Genomic comparison of Trypanosoma conorhini and Trypanosoma rangeli to Trypanosoma cruzi strains of high and low virulence.</title>
        <authorList>
            <person name="Bradwell K.R."/>
            <person name="Koparde V.N."/>
            <person name="Matveyev A.V."/>
            <person name="Serrano M.G."/>
            <person name="Alves J.M."/>
            <person name="Parikh H."/>
            <person name="Huang B."/>
            <person name="Lee V."/>
            <person name="Espinosa-Alvarez O."/>
            <person name="Ortiz P.A."/>
            <person name="Costa-Martins A.G."/>
            <person name="Teixeira M.M."/>
            <person name="Buck G.A."/>
        </authorList>
    </citation>
    <scope>NUCLEOTIDE SEQUENCE [LARGE SCALE GENOMIC DNA]</scope>
    <source>
        <strain evidence="2 3">AM80</strain>
    </source>
</reference>
<dbReference type="InterPro" id="IPR024983">
    <property type="entry name" value="CHAT_dom"/>
</dbReference>
<protein>
    <submittedName>
        <fullName evidence="2">TPR repeat-containing protein</fullName>
    </submittedName>
</protein>
<dbReference type="EMBL" id="MKGL01000138">
    <property type="protein sequence ID" value="RNF05303.1"/>
    <property type="molecule type" value="Genomic_DNA"/>
</dbReference>
<evidence type="ECO:0000313" key="3">
    <source>
        <dbReference type="Proteomes" id="UP000283634"/>
    </source>
</evidence>
<dbReference type="RefSeq" id="XP_029238603.1">
    <property type="nucleotide sequence ID" value="XM_029381517.1"/>
</dbReference>
<proteinExistence type="predicted"/>
<feature type="domain" description="CHAT" evidence="1">
    <location>
        <begin position="979"/>
        <end position="1344"/>
    </location>
</feature>
<keyword evidence="3" id="KW-1185">Reference proteome</keyword>
<comment type="caution">
    <text evidence="2">The sequence shown here is derived from an EMBL/GenBank/DDBJ whole genome shotgun (WGS) entry which is preliminary data.</text>
</comment>